<proteinExistence type="inferred from homology"/>
<dbReference type="GO" id="GO:0022625">
    <property type="term" value="C:cytosolic large ribosomal subunit"/>
    <property type="evidence" value="ECO:0007669"/>
    <property type="project" value="TreeGrafter"/>
</dbReference>
<reference evidence="7 8" key="1">
    <citation type="submission" date="2017-10" db="EMBL/GenBank/DDBJ databases">
        <title>Genomics of the genus Arcobacter.</title>
        <authorList>
            <person name="Perez-Cataluna A."/>
            <person name="Figueras M.J."/>
        </authorList>
    </citation>
    <scope>NUCLEOTIDE SEQUENCE [LARGE SCALE GENOMIC DNA]</scope>
    <source>
        <strain evidence="7 8">CECT 9230</strain>
    </source>
</reference>
<evidence type="ECO:0000256" key="5">
    <source>
        <dbReference type="HAMAP-Rule" id="MF_00402"/>
    </source>
</evidence>
<evidence type="ECO:0000313" key="7">
    <source>
        <dbReference type="EMBL" id="RBQ28921.1"/>
    </source>
</evidence>
<evidence type="ECO:0000256" key="1">
    <source>
        <dbReference type="ARBA" id="ARBA00005781"/>
    </source>
</evidence>
<dbReference type="InterPro" id="IPR038657">
    <property type="entry name" value="Ribosomal_bL19_sf"/>
</dbReference>
<dbReference type="InterPro" id="IPR008991">
    <property type="entry name" value="Translation_prot_SH3-like_sf"/>
</dbReference>
<dbReference type="GO" id="GO:0006412">
    <property type="term" value="P:translation"/>
    <property type="evidence" value="ECO:0007669"/>
    <property type="project" value="UniProtKB-UniRule"/>
</dbReference>
<dbReference type="Proteomes" id="UP000252669">
    <property type="component" value="Unassembled WGS sequence"/>
</dbReference>
<dbReference type="EMBL" id="PDKB01000010">
    <property type="protein sequence ID" value="RBQ28921.1"/>
    <property type="molecule type" value="Genomic_DNA"/>
</dbReference>
<evidence type="ECO:0000256" key="2">
    <source>
        <dbReference type="ARBA" id="ARBA00022980"/>
    </source>
</evidence>
<dbReference type="RefSeq" id="WP_113894513.1">
    <property type="nucleotide sequence ID" value="NZ_JANJGA010000010.1"/>
</dbReference>
<comment type="similarity">
    <text evidence="1 5 6">Belongs to the bacterial ribosomal protein bL19 family.</text>
</comment>
<dbReference type="NCBIfam" id="TIGR01024">
    <property type="entry name" value="rplS_bact"/>
    <property type="match status" value="1"/>
</dbReference>
<dbReference type="Pfam" id="PF01245">
    <property type="entry name" value="Ribosomal_L19"/>
    <property type="match status" value="1"/>
</dbReference>
<evidence type="ECO:0000256" key="4">
    <source>
        <dbReference type="ARBA" id="ARBA00035171"/>
    </source>
</evidence>
<dbReference type="GO" id="GO:0003735">
    <property type="term" value="F:structural constituent of ribosome"/>
    <property type="evidence" value="ECO:0007669"/>
    <property type="project" value="InterPro"/>
</dbReference>
<organism evidence="7 8">
    <name type="scientific">Aliarcobacter vitoriensis</name>
    <dbReference type="NCBI Taxonomy" id="2011099"/>
    <lineage>
        <taxon>Bacteria</taxon>
        <taxon>Pseudomonadati</taxon>
        <taxon>Campylobacterota</taxon>
        <taxon>Epsilonproteobacteria</taxon>
        <taxon>Campylobacterales</taxon>
        <taxon>Arcobacteraceae</taxon>
        <taxon>Aliarcobacter</taxon>
    </lineage>
</organism>
<gene>
    <name evidence="5 7" type="primary">rplS</name>
    <name evidence="7" type="ORF">CRU91_07025</name>
</gene>
<dbReference type="Gene3D" id="2.30.30.790">
    <property type="match status" value="1"/>
</dbReference>
<protein>
    <recommendedName>
        <fullName evidence="4 5">Large ribosomal subunit protein bL19</fullName>
    </recommendedName>
</protein>
<dbReference type="InterPro" id="IPR001857">
    <property type="entry name" value="Ribosomal_bL19"/>
</dbReference>
<dbReference type="SUPFAM" id="SSF50104">
    <property type="entry name" value="Translation proteins SH3-like domain"/>
    <property type="match status" value="1"/>
</dbReference>
<comment type="caution">
    <text evidence="7">The sequence shown here is derived from an EMBL/GenBank/DDBJ whole genome shotgun (WGS) entry which is preliminary data.</text>
</comment>
<dbReference type="PANTHER" id="PTHR15680:SF9">
    <property type="entry name" value="LARGE RIBOSOMAL SUBUNIT PROTEIN BL19M"/>
    <property type="match status" value="1"/>
</dbReference>
<dbReference type="PIRSF" id="PIRSF002191">
    <property type="entry name" value="Ribosomal_L19"/>
    <property type="match status" value="1"/>
</dbReference>
<keyword evidence="3 5" id="KW-0687">Ribonucleoprotein</keyword>
<dbReference type="OrthoDB" id="9803541at2"/>
<keyword evidence="8" id="KW-1185">Reference proteome</keyword>
<evidence type="ECO:0000256" key="3">
    <source>
        <dbReference type="ARBA" id="ARBA00023274"/>
    </source>
</evidence>
<comment type="function">
    <text evidence="5 6">This protein is located at the 30S-50S ribosomal subunit interface and may play a role in the structure and function of the aminoacyl-tRNA binding site.</text>
</comment>
<dbReference type="PRINTS" id="PR00061">
    <property type="entry name" value="RIBOSOMALL19"/>
</dbReference>
<dbReference type="PANTHER" id="PTHR15680">
    <property type="entry name" value="RIBOSOMAL PROTEIN L19"/>
    <property type="match status" value="1"/>
</dbReference>
<sequence length="118" mass="13301">MKNRYIASFEAAQIASKEVPAFRAGDTVRLGVEIKEGEKKRVQTFEGVIIGRSGNGVDATFTIRKLGANSIGVERIFPLYCESLKSFEVIRRGRVRRAKLNYLRELKGKAAKIRELKK</sequence>
<accession>A0A366MRK7</accession>
<evidence type="ECO:0000256" key="6">
    <source>
        <dbReference type="RuleBase" id="RU000559"/>
    </source>
</evidence>
<evidence type="ECO:0000313" key="8">
    <source>
        <dbReference type="Proteomes" id="UP000252669"/>
    </source>
</evidence>
<dbReference type="AlphaFoldDB" id="A0A366MRK7"/>
<name>A0A366MRK7_9BACT</name>
<keyword evidence="2 5" id="KW-0689">Ribosomal protein</keyword>
<dbReference type="HAMAP" id="MF_00402">
    <property type="entry name" value="Ribosomal_bL19"/>
    <property type="match status" value="1"/>
</dbReference>